<dbReference type="Proteomes" id="UP000826656">
    <property type="component" value="Unassembled WGS sequence"/>
</dbReference>
<protein>
    <submittedName>
        <fullName evidence="1">Uncharacterized protein</fullName>
    </submittedName>
</protein>
<accession>A0ABQ7ULW3</accession>
<evidence type="ECO:0000313" key="1">
    <source>
        <dbReference type="EMBL" id="KAH0750626.1"/>
    </source>
</evidence>
<proteinExistence type="predicted"/>
<comment type="caution">
    <text evidence="1">The sequence shown here is derived from an EMBL/GenBank/DDBJ whole genome shotgun (WGS) entry which is preliminary data.</text>
</comment>
<keyword evidence="2" id="KW-1185">Reference proteome</keyword>
<dbReference type="EMBL" id="JAIVGD010000019">
    <property type="protein sequence ID" value="KAH0750626.1"/>
    <property type="molecule type" value="Genomic_DNA"/>
</dbReference>
<gene>
    <name evidence="1" type="ORF">KY290_029858</name>
</gene>
<reference evidence="1 2" key="1">
    <citation type="journal article" date="2021" name="bioRxiv">
        <title>Chromosome-scale and haplotype-resolved genome assembly of a tetraploid potato cultivar.</title>
        <authorList>
            <person name="Sun H."/>
            <person name="Jiao W.-B."/>
            <person name="Krause K."/>
            <person name="Campoy J.A."/>
            <person name="Goel M."/>
            <person name="Folz-Donahue K."/>
            <person name="Kukat C."/>
            <person name="Huettel B."/>
            <person name="Schneeberger K."/>
        </authorList>
    </citation>
    <scope>NUCLEOTIDE SEQUENCE [LARGE SCALE GENOMIC DNA]</scope>
    <source>
        <strain evidence="1">SolTubOtavaFocal</strain>
        <tissue evidence="1">Leaves</tissue>
    </source>
</reference>
<evidence type="ECO:0000313" key="2">
    <source>
        <dbReference type="Proteomes" id="UP000826656"/>
    </source>
</evidence>
<sequence length="91" mass="10489">MARQEAPQTQFNREVRFPPKLVTFLSHSLRLEPHRPLALPPFHNLQKVAGAKGHDKEVRSSIPYLVREVVFDSSPSAILTSQYSDRRSYFL</sequence>
<organism evidence="1 2">
    <name type="scientific">Solanum tuberosum</name>
    <name type="common">Potato</name>
    <dbReference type="NCBI Taxonomy" id="4113"/>
    <lineage>
        <taxon>Eukaryota</taxon>
        <taxon>Viridiplantae</taxon>
        <taxon>Streptophyta</taxon>
        <taxon>Embryophyta</taxon>
        <taxon>Tracheophyta</taxon>
        <taxon>Spermatophyta</taxon>
        <taxon>Magnoliopsida</taxon>
        <taxon>eudicotyledons</taxon>
        <taxon>Gunneridae</taxon>
        <taxon>Pentapetalae</taxon>
        <taxon>asterids</taxon>
        <taxon>lamiids</taxon>
        <taxon>Solanales</taxon>
        <taxon>Solanaceae</taxon>
        <taxon>Solanoideae</taxon>
        <taxon>Solaneae</taxon>
        <taxon>Solanum</taxon>
    </lineage>
</organism>
<name>A0ABQ7ULW3_SOLTU</name>